<dbReference type="RefSeq" id="WP_265683189.1">
    <property type="nucleotide sequence ID" value="NZ_CP120863.1"/>
</dbReference>
<evidence type="ECO:0000313" key="8">
    <source>
        <dbReference type="Proteomes" id="UP001209803"/>
    </source>
</evidence>
<dbReference type="PANTHER" id="PTHR30480:SF13">
    <property type="entry name" value="BETA-HEXOSAMINIDASE"/>
    <property type="match status" value="1"/>
</dbReference>
<feature type="domain" description="Glycoside hydrolase family 3 N-terminal" evidence="6">
    <location>
        <begin position="15"/>
        <end position="310"/>
    </location>
</feature>
<accession>A0ABY8F8A8</accession>
<protein>
    <recommendedName>
        <fullName evidence="3">beta-N-acetylhexosaminidase</fullName>
        <ecNumber evidence="3">3.2.1.52</ecNumber>
    </recommendedName>
</protein>
<evidence type="ECO:0000256" key="1">
    <source>
        <dbReference type="ARBA" id="ARBA00001231"/>
    </source>
</evidence>
<evidence type="ECO:0000256" key="5">
    <source>
        <dbReference type="ARBA" id="ARBA00023295"/>
    </source>
</evidence>
<dbReference type="EMBL" id="CP120863">
    <property type="protein sequence ID" value="WFE90994.1"/>
    <property type="molecule type" value="Genomic_DNA"/>
</dbReference>
<dbReference type="Gene3D" id="3.20.20.300">
    <property type="entry name" value="Glycoside hydrolase, family 3, N-terminal domain"/>
    <property type="match status" value="1"/>
</dbReference>
<keyword evidence="4 7" id="KW-0378">Hydrolase</keyword>
<dbReference type="InterPro" id="IPR017853">
    <property type="entry name" value="GH"/>
</dbReference>
<dbReference type="InterPro" id="IPR036962">
    <property type="entry name" value="Glyco_hydro_3_N_sf"/>
</dbReference>
<evidence type="ECO:0000313" key="7">
    <source>
        <dbReference type="EMBL" id="WFE90994.1"/>
    </source>
</evidence>
<dbReference type="InterPro" id="IPR050226">
    <property type="entry name" value="NagZ_Beta-hexosaminidase"/>
</dbReference>
<evidence type="ECO:0000259" key="6">
    <source>
        <dbReference type="Pfam" id="PF00933"/>
    </source>
</evidence>
<proteinExistence type="inferred from homology"/>
<organism evidence="7 8">
    <name type="scientific">Roseibium porphyridii</name>
    <dbReference type="NCBI Taxonomy" id="2866279"/>
    <lineage>
        <taxon>Bacteria</taxon>
        <taxon>Pseudomonadati</taxon>
        <taxon>Pseudomonadota</taxon>
        <taxon>Alphaproteobacteria</taxon>
        <taxon>Hyphomicrobiales</taxon>
        <taxon>Stappiaceae</taxon>
        <taxon>Roseibium</taxon>
    </lineage>
</organism>
<name>A0ABY8F8A8_9HYPH</name>
<comment type="similarity">
    <text evidence="2">Belongs to the glycosyl hydrolase 3 family.</text>
</comment>
<gene>
    <name evidence="7" type="ORF">K1718_06495</name>
</gene>
<dbReference type="Pfam" id="PF00933">
    <property type="entry name" value="Glyco_hydro_3"/>
    <property type="match status" value="1"/>
</dbReference>
<dbReference type="SUPFAM" id="SSF51445">
    <property type="entry name" value="(Trans)glycosidases"/>
    <property type="match status" value="1"/>
</dbReference>
<dbReference type="Proteomes" id="UP001209803">
    <property type="component" value="Chromosome"/>
</dbReference>
<comment type="catalytic activity">
    <reaction evidence="1">
        <text>Hydrolysis of terminal non-reducing N-acetyl-D-hexosamine residues in N-acetyl-beta-D-hexosaminides.</text>
        <dbReference type="EC" id="3.2.1.52"/>
    </reaction>
</comment>
<dbReference type="InterPro" id="IPR001764">
    <property type="entry name" value="Glyco_hydro_3_N"/>
</dbReference>
<evidence type="ECO:0000256" key="2">
    <source>
        <dbReference type="ARBA" id="ARBA00005336"/>
    </source>
</evidence>
<evidence type="ECO:0000256" key="3">
    <source>
        <dbReference type="ARBA" id="ARBA00012663"/>
    </source>
</evidence>
<sequence>MPEGAGAPEEKRVDLRDKIGQMIVVGFLGDRPEASGFQKVRGQLQSGAIGGVLYLGRNLRDQETVRRMNGALRSASPSRMPALIAIDQEGGVVQRLKRHHGFPQTPSAKQIAKQSSLSDAVDAYGVLAAGLEEWGFTLNLGPVVDVDINPRNPIIGRLGRSYSRDPDRVAAYGGAFVEAHRRHGVLTALKHFPGHGSSRRDSHKGAVDVSRSWSEKELEPFRKLIDEDRADIIMTAHVINRKLQGKGERGPVSLSQVVLSSVLREDLGFGGVIMSDDLQMDAIRRNHSLKDAVVKAVAGGTDILLFANDKRPDPDIPLIVADILLEASAKDPELAQKIIAAHDRIVALKARLGGASTFALASSSDLEAWLSEIAPDPDRCMLQNVQ</sequence>
<dbReference type="EC" id="3.2.1.52" evidence="3"/>
<dbReference type="GO" id="GO:0016787">
    <property type="term" value="F:hydrolase activity"/>
    <property type="evidence" value="ECO:0007669"/>
    <property type="project" value="UniProtKB-KW"/>
</dbReference>
<evidence type="ECO:0000256" key="4">
    <source>
        <dbReference type="ARBA" id="ARBA00022801"/>
    </source>
</evidence>
<keyword evidence="5" id="KW-0326">Glycosidase</keyword>
<dbReference type="PANTHER" id="PTHR30480">
    <property type="entry name" value="BETA-HEXOSAMINIDASE-RELATED"/>
    <property type="match status" value="1"/>
</dbReference>
<keyword evidence="8" id="KW-1185">Reference proteome</keyword>
<reference evidence="7 8" key="1">
    <citation type="submission" date="2023-03" db="EMBL/GenBank/DDBJ databases">
        <title>Roseibium porphyridii sp. nov. and Roseibium rhodosorbium sp. nov. isolated from marine algae, Porphyridium cruentum and Rhodosorus marinus, respectively.</title>
        <authorList>
            <person name="Lee M.W."/>
            <person name="Choi B.J."/>
            <person name="Lee J.K."/>
            <person name="Choi D.G."/>
            <person name="Baek J.H."/>
            <person name="Bayburt H."/>
            <person name="Kim J.M."/>
            <person name="Han D.M."/>
            <person name="Kim K.H."/>
            <person name="Jeon C.O."/>
        </authorList>
    </citation>
    <scope>NUCLEOTIDE SEQUENCE [LARGE SCALE GENOMIC DNA]</scope>
    <source>
        <strain evidence="7 8">KMA01</strain>
    </source>
</reference>